<sequence>ALGWGLVGSTAWNRQTEFFSVWAVALLVTGVLVRQIRALEFVGEGERYGEYCAFPIALIVGMSLGSIDNSVSWLGWLAFASIAVFGGILPALFVQYRVIVGDTGRSLTPPLQLIMTKINQLDPPARLMTIPLSLADMALQFSNARLLSTDSSYGHLRHYSDFFPVLQVPITEIFQRFEISHLLLNEDYVHLNELGLTEEMVLERRDNFSLLEVVAEKQLKGTE</sequence>
<feature type="transmembrane region" description="Helical" evidence="1">
    <location>
        <begin position="18"/>
        <end position="36"/>
    </location>
</feature>
<feature type="non-terminal residue" evidence="2">
    <location>
        <position position="1"/>
    </location>
</feature>
<keyword evidence="1" id="KW-0472">Membrane</keyword>
<feature type="transmembrane region" description="Helical" evidence="1">
    <location>
        <begin position="48"/>
        <end position="67"/>
    </location>
</feature>
<protein>
    <recommendedName>
        <fullName evidence="3">DUF2079 domain-containing protein</fullName>
    </recommendedName>
</protein>
<evidence type="ECO:0008006" key="3">
    <source>
        <dbReference type="Google" id="ProtNLM"/>
    </source>
</evidence>
<gene>
    <name evidence="2" type="ORF">METZ01_LOCUS492000</name>
</gene>
<accession>A0A383D3M5</accession>
<organism evidence="2">
    <name type="scientific">marine metagenome</name>
    <dbReference type="NCBI Taxonomy" id="408172"/>
    <lineage>
        <taxon>unclassified sequences</taxon>
        <taxon>metagenomes</taxon>
        <taxon>ecological metagenomes</taxon>
    </lineage>
</organism>
<keyword evidence="1" id="KW-1133">Transmembrane helix</keyword>
<name>A0A383D3M5_9ZZZZ</name>
<proteinExistence type="predicted"/>
<feature type="transmembrane region" description="Helical" evidence="1">
    <location>
        <begin position="73"/>
        <end position="96"/>
    </location>
</feature>
<dbReference type="EMBL" id="UINC01214081">
    <property type="protein sequence ID" value="SVE39146.1"/>
    <property type="molecule type" value="Genomic_DNA"/>
</dbReference>
<reference evidence="2" key="1">
    <citation type="submission" date="2018-05" db="EMBL/GenBank/DDBJ databases">
        <authorList>
            <person name="Lanie J.A."/>
            <person name="Ng W.-L."/>
            <person name="Kazmierczak K.M."/>
            <person name="Andrzejewski T.M."/>
            <person name="Davidsen T.M."/>
            <person name="Wayne K.J."/>
            <person name="Tettelin H."/>
            <person name="Glass J.I."/>
            <person name="Rusch D."/>
            <person name="Podicherti R."/>
            <person name="Tsui H.-C.T."/>
            <person name="Winkler M.E."/>
        </authorList>
    </citation>
    <scope>NUCLEOTIDE SEQUENCE</scope>
</reference>
<dbReference type="AlphaFoldDB" id="A0A383D3M5"/>
<keyword evidence="1" id="KW-0812">Transmembrane</keyword>
<evidence type="ECO:0000313" key="2">
    <source>
        <dbReference type="EMBL" id="SVE39146.1"/>
    </source>
</evidence>
<evidence type="ECO:0000256" key="1">
    <source>
        <dbReference type="SAM" id="Phobius"/>
    </source>
</evidence>